<evidence type="ECO:0000313" key="2">
    <source>
        <dbReference type="EMBL" id="QBP33286.1"/>
    </source>
</evidence>
<organism evidence="2 3">
    <name type="scientific">Gordonia phage BrutonGaster</name>
    <dbReference type="NCBI Taxonomy" id="2530116"/>
    <lineage>
        <taxon>Viruses</taxon>
        <taxon>Duplodnaviria</taxon>
        <taxon>Heunggongvirae</taxon>
        <taxon>Uroviricota</taxon>
        <taxon>Caudoviricetes</taxon>
        <taxon>Oneupvirus</taxon>
        <taxon>Oneupvirus brutongaster</taxon>
    </lineage>
</organism>
<feature type="domain" description="HTH cro/C1-type" evidence="1">
    <location>
        <begin position="38"/>
        <end position="86"/>
    </location>
</feature>
<evidence type="ECO:0000313" key="3">
    <source>
        <dbReference type="Proteomes" id="UP000295568"/>
    </source>
</evidence>
<keyword evidence="3" id="KW-1185">Reference proteome</keyword>
<protein>
    <submittedName>
        <fullName evidence="2">Immunity repressor</fullName>
    </submittedName>
</protein>
<dbReference type="EMBL" id="MK524501">
    <property type="protein sequence ID" value="QBP33286.1"/>
    <property type="molecule type" value="Genomic_DNA"/>
</dbReference>
<dbReference type="Gene3D" id="1.10.260.40">
    <property type="entry name" value="lambda repressor-like DNA-binding domains"/>
    <property type="match status" value="1"/>
</dbReference>
<dbReference type="InterPro" id="IPR001387">
    <property type="entry name" value="Cro/C1-type_HTH"/>
</dbReference>
<sequence>MRETLVGTMRQTTEVPQPWAKAMLKQGLTNPRTGDPSFNALAKEAGLHTTTVVRLITGKADPRLVERQTLERVAEALGMNVKKVLDWLGENWDAASPPYEPPVGSEVLTSRQRKAIDELIRTFISDVKYGPGNEESNPRLTY</sequence>
<dbReference type="GeneID" id="55012027"/>
<dbReference type="RefSeq" id="YP_009820583.1">
    <property type="nucleotide sequence ID" value="NC_048169.1"/>
</dbReference>
<dbReference type="Pfam" id="PF13443">
    <property type="entry name" value="HTH_26"/>
    <property type="match status" value="1"/>
</dbReference>
<dbReference type="InterPro" id="IPR010982">
    <property type="entry name" value="Lambda_DNA-bd_dom_sf"/>
</dbReference>
<accession>A0A482JKL6</accession>
<proteinExistence type="predicted"/>
<dbReference type="KEGG" id="vg:55012027"/>
<gene>
    <name evidence="2" type="primary">69</name>
    <name evidence="2" type="ORF">SEA_BRUTONGASTER_69</name>
</gene>
<dbReference type="GO" id="GO:0003677">
    <property type="term" value="F:DNA binding"/>
    <property type="evidence" value="ECO:0007669"/>
    <property type="project" value="InterPro"/>
</dbReference>
<name>A0A482JKL6_9CAUD</name>
<dbReference type="Proteomes" id="UP000295568">
    <property type="component" value="Segment"/>
</dbReference>
<evidence type="ECO:0000259" key="1">
    <source>
        <dbReference type="Pfam" id="PF13443"/>
    </source>
</evidence>
<reference evidence="2 3" key="1">
    <citation type="submission" date="2019-02" db="EMBL/GenBank/DDBJ databases">
        <authorList>
            <person name="Rowley M."/>
            <person name="Stucki C."/>
            <person name="Ghiringhelli B."/>
            <person name="Naegele L."/>
            <person name="Emmons C.B."/>
            <person name="Slowan-Pomeroy T."/>
            <person name="Briggs L.A."/>
            <person name="Garlena R.A."/>
            <person name="Russell D.A."/>
            <person name="Pope W.H."/>
            <person name="Molloy S.D."/>
            <person name="Jacobs-Sera D."/>
            <person name="Hatfull G.F."/>
        </authorList>
    </citation>
    <scope>NUCLEOTIDE SEQUENCE [LARGE SCALE GENOMIC DNA]</scope>
</reference>